<keyword evidence="2" id="KW-1185">Reference proteome</keyword>
<gene>
    <name evidence="1" type="ORF">SLEP1_g3999</name>
</gene>
<evidence type="ECO:0000313" key="2">
    <source>
        <dbReference type="Proteomes" id="UP001054252"/>
    </source>
</evidence>
<reference evidence="1 2" key="1">
    <citation type="journal article" date="2021" name="Commun. Biol.">
        <title>The genome of Shorea leprosula (Dipterocarpaceae) highlights the ecological relevance of drought in aseasonal tropical rainforests.</title>
        <authorList>
            <person name="Ng K.K.S."/>
            <person name="Kobayashi M.J."/>
            <person name="Fawcett J.A."/>
            <person name="Hatakeyama M."/>
            <person name="Paape T."/>
            <person name="Ng C.H."/>
            <person name="Ang C.C."/>
            <person name="Tnah L.H."/>
            <person name="Lee C.T."/>
            <person name="Nishiyama T."/>
            <person name="Sese J."/>
            <person name="O'Brien M.J."/>
            <person name="Copetti D."/>
            <person name="Mohd Noor M.I."/>
            <person name="Ong R.C."/>
            <person name="Putra M."/>
            <person name="Sireger I.Z."/>
            <person name="Indrioko S."/>
            <person name="Kosugi Y."/>
            <person name="Izuno A."/>
            <person name="Isagi Y."/>
            <person name="Lee S.L."/>
            <person name="Shimizu K.K."/>
        </authorList>
    </citation>
    <scope>NUCLEOTIDE SEQUENCE [LARGE SCALE GENOMIC DNA]</scope>
    <source>
        <strain evidence="1">214</strain>
    </source>
</reference>
<protein>
    <submittedName>
        <fullName evidence="1">Uncharacterized protein</fullName>
    </submittedName>
</protein>
<accession>A0AAV5HWY3</accession>
<evidence type="ECO:0000313" key="1">
    <source>
        <dbReference type="EMBL" id="GKU89931.1"/>
    </source>
</evidence>
<organism evidence="1 2">
    <name type="scientific">Rubroshorea leprosula</name>
    <dbReference type="NCBI Taxonomy" id="152421"/>
    <lineage>
        <taxon>Eukaryota</taxon>
        <taxon>Viridiplantae</taxon>
        <taxon>Streptophyta</taxon>
        <taxon>Embryophyta</taxon>
        <taxon>Tracheophyta</taxon>
        <taxon>Spermatophyta</taxon>
        <taxon>Magnoliopsida</taxon>
        <taxon>eudicotyledons</taxon>
        <taxon>Gunneridae</taxon>
        <taxon>Pentapetalae</taxon>
        <taxon>rosids</taxon>
        <taxon>malvids</taxon>
        <taxon>Malvales</taxon>
        <taxon>Dipterocarpaceae</taxon>
        <taxon>Rubroshorea</taxon>
    </lineage>
</organism>
<comment type="caution">
    <text evidence="1">The sequence shown here is derived from an EMBL/GenBank/DDBJ whole genome shotgun (WGS) entry which is preliminary data.</text>
</comment>
<name>A0AAV5HWY3_9ROSI</name>
<dbReference type="AlphaFoldDB" id="A0AAV5HWY3"/>
<dbReference type="EMBL" id="BPVZ01000004">
    <property type="protein sequence ID" value="GKU89931.1"/>
    <property type="molecule type" value="Genomic_DNA"/>
</dbReference>
<sequence>MVCITQLMGLDWVQSSLPPKIALDKKKKSMIPSGN</sequence>
<dbReference type="Proteomes" id="UP001054252">
    <property type="component" value="Unassembled WGS sequence"/>
</dbReference>
<proteinExistence type="predicted"/>